<organism evidence="10 11">
    <name type="scientific">Neogobius melanostomus</name>
    <name type="common">round goby</name>
    <dbReference type="NCBI Taxonomy" id="47308"/>
    <lineage>
        <taxon>Eukaryota</taxon>
        <taxon>Metazoa</taxon>
        <taxon>Chordata</taxon>
        <taxon>Craniata</taxon>
        <taxon>Vertebrata</taxon>
        <taxon>Euteleostomi</taxon>
        <taxon>Actinopterygii</taxon>
        <taxon>Neopterygii</taxon>
        <taxon>Teleostei</taxon>
        <taxon>Neoteleostei</taxon>
        <taxon>Acanthomorphata</taxon>
        <taxon>Gobiaria</taxon>
        <taxon>Gobiiformes</taxon>
        <taxon>Gobioidei</taxon>
        <taxon>Gobiidae</taxon>
        <taxon>Benthophilinae</taxon>
        <taxon>Neogobiini</taxon>
        <taxon>Neogobius</taxon>
    </lineage>
</organism>
<evidence type="ECO:0000256" key="4">
    <source>
        <dbReference type="ARBA" id="ARBA00022771"/>
    </source>
</evidence>
<dbReference type="GO" id="GO:0005634">
    <property type="term" value="C:nucleus"/>
    <property type="evidence" value="ECO:0007669"/>
    <property type="project" value="UniProtKB-SubCell"/>
</dbReference>
<dbReference type="InterPro" id="IPR036236">
    <property type="entry name" value="Znf_C2H2_sf"/>
</dbReference>
<evidence type="ECO:0000256" key="2">
    <source>
        <dbReference type="ARBA" id="ARBA00022723"/>
    </source>
</evidence>
<dbReference type="GO" id="GO:0000977">
    <property type="term" value="F:RNA polymerase II transcription regulatory region sequence-specific DNA binding"/>
    <property type="evidence" value="ECO:0007669"/>
    <property type="project" value="TreeGrafter"/>
</dbReference>
<dbReference type="InterPro" id="IPR013087">
    <property type="entry name" value="Znf_C2H2_type"/>
</dbReference>
<comment type="subcellular location">
    <subcellularLocation>
        <location evidence="1">Nucleus</location>
    </subcellularLocation>
</comment>
<dbReference type="AlphaFoldDB" id="A0A8C6SEA3"/>
<reference evidence="10" key="2">
    <citation type="submission" date="2025-09" db="UniProtKB">
        <authorList>
            <consortium name="Ensembl"/>
        </authorList>
    </citation>
    <scope>IDENTIFICATION</scope>
</reference>
<accession>A0A8C6SEA3</accession>
<dbReference type="PANTHER" id="PTHR14196:SF12">
    <property type="entry name" value="ZINC FINGER PROTEIN 208-LIKE"/>
    <property type="match status" value="1"/>
</dbReference>
<dbReference type="SMART" id="SM00355">
    <property type="entry name" value="ZnF_C2H2"/>
    <property type="match status" value="5"/>
</dbReference>
<feature type="compositionally biased region" description="Acidic residues" evidence="8">
    <location>
        <begin position="129"/>
        <end position="142"/>
    </location>
</feature>
<dbReference type="PROSITE" id="PS50157">
    <property type="entry name" value="ZINC_FINGER_C2H2_2"/>
    <property type="match status" value="3"/>
</dbReference>
<dbReference type="GO" id="GO:0000981">
    <property type="term" value="F:DNA-binding transcription factor activity, RNA polymerase II-specific"/>
    <property type="evidence" value="ECO:0007669"/>
    <property type="project" value="TreeGrafter"/>
</dbReference>
<dbReference type="Gene3D" id="3.30.160.60">
    <property type="entry name" value="Classic Zinc Finger"/>
    <property type="match status" value="4"/>
</dbReference>
<evidence type="ECO:0000256" key="7">
    <source>
        <dbReference type="PROSITE-ProRule" id="PRU00042"/>
    </source>
</evidence>
<feature type="domain" description="C2H2-type" evidence="9">
    <location>
        <begin position="261"/>
        <end position="288"/>
    </location>
</feature>
<dbReference type="InterPro" id="IPR050717">
    <property type="entry name" value="C2H2-ZF_Transcription_Reg"/>
</dbReference>
<evidence type="ECO:0000256" key="8">
    <source>
        <dbReference type="SAM" id="MobiDB-lite"/>
    </source>
</evidence>
<evidence type="ECO:0000313" key="11">
    <source>
        <dbReference type="Proteomes" id="UP000694523"/>
    </source>
</evidence>
<evidence type="ECO:0000313" key="10">
    <source>
        <dbReference type="Ensembl" id="ENSNMLP00000004113.1"/>
    </source>
</evidence>
<reference evidence="10" key="1">
    <citation type="submission" date="2025-08" db="UniProtKB">
        <authorList>
            <consortium name="Ensembl"/>
        </authorList>
    </citation>
    <scope>IDENTIFICATION</scope>
</reference>
<protein>
    <recommendedName>
        <fullName evidence="9">C2H2-type domain-containing protein</fullName>
    </recommendedName>
</protein>
<keyword evidence="5" id="KW-0862">Zinc</keyword>
<dbReference type="PANTHER" id="PTHR14196">
    <property type="entry name" value="ODD-SKIPPED - RELATED"/>
    <property type="match status" value="1"/>
</dbReference>
<dbReference type="FunFam" id="3.30.160.60:FF:000478">
    <property type="entry name" value="Zinc finger protein 133"/>
    <property type="match status" value="1"/>
</dbReference>
<evidence type="ECO:0000259" key="9">
    <source>
        <dbReference type="PROSITE" id="PS50157"/>
    </source>
</evidence>
<dbReference type="Proteomes" id="UP000694523">
    <property type="component" value="Unplaced"/>
</dbReference>
<dbReference type="GO" id="GO:0008270">
    <property type="term" value="F:zinc ion binding"/>
    <property type="evidence" value="ECO:0007669"/>
    <property type="project" value="UniProtKB-KW"/>
</dbReference>
<dbReference type="SUPFAM" id="SSF57667">
    <property type="entry name" value="beta-beta-alpha zinc fingers"/>
    <property type="match status" value="3"/>
</dbReference>
<dbReference type="FunFam" id="3.30.160.60:FF:000145">
    <property type="entry name" value="Zinc finger protein 574"/>
    <property type="match status" value="1"/>
</dbReference>
<keyword evidence="4 7" id="KW-0863">Zinc-finger</keyword>
<evidence type="ECO:0000256" key="6">
    <source>
        <dbReference type="ARBA" id="ARBA00023242"/>
    </source>
</evidence>
<evidence type="ECO:0000256" key="1">
    <source>
        <dbReference type="ARBA" id="ARBA00004123"/>
    </source>
</evidence>
<keyword evidence="6" id="KW-0539">Nucleus</keyword>
<name>A0A8C6SEA3_9GOBI</name>
<feature type="region of interest" description="Disordered" evidence="8">
    <location>
        <begin position="92"/>
        <end position="149"/>
    </location>
</feature>
<feature type="domain" description="C2H2-type" evidence="9">
    <location>
        <begin position="154"/>
        <end position="182"/>
    </location>
</feature>
<dbReference type="Pfam" id="PF00096">
    <property type="entry name" value="zf-C2H2"/>
    <property type="match status" value="3"/>
</dbReference>
<proteinExistence type="predicted"/>
<keyword evidence="2" id="KW-0479">Metal-binding</keyword>
<sequence>MPSNKILKLMINERLSEAADGIFALFEQSIAEYQREIVRLKSASEAKPEVALLRTRTAGHIHEENTISFLCKEETEQLTITEAHMQITNVQTIDNGEESQPYGQQQRVKREGPEASGGAETHNSFEPTSEFEEKDSDADSEEFSFGSDAPKKPFSCSVCRKRFSQKRGLKMHVKKAHTSEKPLSSAECMAQLDSEQHSQPDVESKDRPFSCTVCKRQFKLKFTLEAHMRSHAGGDPFYCSVCVASFPNHIDFTGHIKTAPYSCPVCGRGFLQKGNLKYHMFTHTGEKPFSCSECGARYTSKQNLMKPEIVSLVHHNCCVNINKIMQF</sequence>
<keyword evidence="3" id="KW-0677">Repeat</keyword>
<keyword evidence="11" id="KW-1185">Reference proteome</keyword>
<evidence type="ECO:0000256" key="5">
    <source>
        <dbReference type="ARBA" id="ARBA00022833"/>
    </source>
</evidence>
<dbReference type="FunFam" id="3.30.160.60:FF:000100">
    <property type="entry name" value="Zinc finger 45-like"/>
    <property type="match status" value="1"/>
</dbReference>
<evidence type="ECO:0000256" key="3">
    <source>
        <dbReference type="ARBA" id="ARBA00022737"/>
    </source>
</evidence>
<feature type="domain" description="C2H2-type" evidence="9">
    <location>
        <begin position="209"/>
        <end position="236"/>
    </location>
</feature>
<dbReference type="PROSITE" id="PS00028">
    <property type="entry name" value="ZINC_FINGER_C2H2_1"/>
    <property type="match status" value="3"/>
</dbReference>
<dbReference type="Ensembl" id="ENSNMLT00000004720.1">
    <property type="protein sequence ID" value="ENSNMLP00000004113.1"/>
    <property type="gene ID" value="ENSNMLG00000003035.1"/>
</dbReference>